<protein>
    <submittedName>
        <fullName evidence="4">TetR family regulatory protein</fullName>
    </submittedName>
</protein>
<dbReference type="InterPro" id="IPR050624">
    <property type="entry name" value="HTH-type_Tx_Regulator"/>
</dbReference>
<dbReference type="Pfam" id="PF00440">
    <property type="entry name" value="TetR_N"/>
    <property type="match status" value="1"/>
</dbReference>
<accession>A0A380G4L9</accession>
<dbReference type="Gene3D" id="1.10.357.10">
    <property type="entry name" value="Tetracycline Repressor, domain 2"/>
    <property type="match status" value="1"/>
</dbReference>
<evidence type="ECO:0000256" key="2">
    <source>
        <dbReference type="PROSITE-ProRule" id="PRU00335"/>
    </source>
</evidence>
<evidence type="ECO:0000313" key="4">
    <source>
        <dbReference type="EMBL" id="SUM45290.1"/>
    </source>
</evidence>
<sequence>MICVARVFYFCNDGCTIKFNALFVRISKSLNFMSYTINTFVIMIIDARHYALNQRCVNIMKSVLMMGEGGSEMDRRIRKTTNAIKEALIQLLKNESLDKITIQQIADTADVHRATFYQHYYDKYDLLDQIEFEVLEKMRLNFKEKANQLKTLDTVEEAAIVFKEIPKAMLNMISEDIERYQVLLSSGRNLEIEQKIGDMIALNLKSLLPNPNEIDGIPFRYFHAFVLGSMWSLMRTWVMDEARLPIDAQVENIYKLMYEGPWRMIYQAYRK</sequence>
<keyword evidence="5" id="KW-1185">Reference proteome</keyword>
<keyword evidence="1 2" id="KW-0238">DNA-binding</keyword>
<evidence type="ECO:0000259" key="3">
    <source>
        <dbReference type="PROSITE" id="PS50977"/>
    </source>
</evidence>
<proteinExistence type="predicted"/>
<evidence type="ECO:0000313" key="5">
    <source>
        <dbReference type="Proteomes" id="UP000255549"/>
    </source>
</evidence>
<reference evidence="4 5" key="1">
    <citation type="submission" date="2018-06" db="EMBL/GenBank/DDBJ databases">
        <authorList>
            <consortium name="Pathogen Informatics"/>
            <person name="Doyle S."/>
        </authorList>
    </citation>
    <scope>NUCLEOTIDE SEQUENCE [LARGE SCALE GENOMIC DNA]</scope>
    <source>
        <strain evidence="5">NCTC 11048</strain>
    </source>
</reference>
<dbReference type="PANTHER" id="PTHR43479">
    <property type="entry name" value="ACREF/ENVCD OPERON REPRESSOR-RELATED"/>
    <property type="match status" value="1"/>
</dbReference>
<organism evidence="4 5">
    <name type="scientific">Staphylococcus intermedius NCTC 11048</name>
    <dbReference type="NCBI Taxonomy" id="1141106"/>
    <lineage>
        <taxon>Bacteria</taxon>
        <taxon>Bacillati</taxon>
        <taxon>Bacillota</taxon>
        <taxon>Bacilli</taxon>
        <taxon>Bacillales</taxon>
        <taxon>Staphylococcaceae</taxon>
        <taxon>Staphylococcus</taxon>
        <taxon>Staphylococcus intermedius group</taxon>
    </lineage>
</organism>
<dbReference type="InterPro" id="IPR001647">
    <property type="entry name" value="HTH_TetR"/>
</dbReference>
<evidence type="ECO:0000256" key="1">
    <source>
        <dbReference type="ARBA" id="ARBA00023125"/>
    </source>
</evidence>
<dbReference type="PANTHER" id="PTHR43479:SF23">
    <property type="entry name" value="HTH TETR-TYPE DOMAIN-CONTAINING PROTEIN"/>
    <property type="match status" value="1"/>
</dbReference>
<dbReference type="AlphaFoldDB" id="A0A380G4L9"/>
<gene>
    <name evidence="4" type="ORF">NCTC11048_00266</name>
</gene>
<feature type="domain" description="HTH tetR-type" evidence="3">
    <location>
        <begin position="78"/>
        <end position="138"/>
    </location>
</feature>
<dbReference type="STRING" id="1141106.GCA_000308095_00804"/>
<name>A0A380G4L9_STAIN</name>
<dbReference type="InterPro" id="IPR009057">
    <property type="entry name" value="Homeodomain-like_sf"/>
</dbReference>
<dbReference type="EMBL" id="UHDP01000003">
    <property type="protein sequence ID" value="SUM45290.1"/>
    <property type="molecule type" value="Genomic_DNA"/>
</dbReference>
<feature type="DNA-binding region" description="H-T-H motif" evidence="2">
    <location>
        <begin position="101"/>
        <end position="120"/>
    </location>
</feature>
<dbReference type="PROSITE" id="PS50977">
    <property type="entry name" value="HTH_TETR_2"/>
    <property type="match status" value="1"/>
</dbReference>
<dbReference type="GO" id="GO:0003677">
    <property type="term" value="F:DNA binding"/>
    <property type="evidence" value="ECO:0007669"/>
    <property type="project" value="UniProtKB-UniRule"/>
</dbReference>
<dbReference type="SUPFAM" id="SSF46689">
    <property type="entry name" value="Homeodomain-like"/>
    <property type="match status" value="1"/>
</dbReference>
<dbReference type="Proteomes" id="UP000255549">
    <property type="component" value="Unassembled WGS sequence"/>
</dbReference>